<dbReference type="Proteomes" id="UP000016638">
    <property type="component" value="Unassembled WGS sequence"/>
</dbReference>
<dbReference type="InterPro" id="IPR050554">
    <property type="entry name" value="Met_Synthase/Corrinoid"/>
</dbReference>
<dbReference type="GO" id="GO:0050667">
    <property type="term" value="P:homocysteine metabolic process"/>
    <property type="evidence" value="ECO:0007669"/>
    <property type="project" value="TreeGrafter"/>
</dbReference>
<comment type="similarity">
    <text evidence="1">Belongs to the methylamine corrinoid protein family.</text>
</comment>
<comment type="caution">
    <text evidence="6">The sequence shown here is derived from an EMBL/GenBank/DDBJ whole genome shotgun (WGS) entry which is preliminary data.</text>
</comment>
<organism evidence="6 7">
    <name type="scientific">Olsenella profusa F0195</name>
    <dbReference type="NCBI Taxonomy" id="1125712"/>
    <lineage>
        <taxon>Bacteria</taxon>
        <taxon>Bacillati</taxon>
        <taxon>Actinomycetota</taxon>
        <taxon>Coriobacteriia</taxon>
        <taxon>Coriobacteriales</taxon>
        <taxon>Atopobiaceae</taxon>
        <taxon>Olsenella</taxon>
    </lineage>
</organism>
<dbReference type="Pfam" id="PF02607">
    <property type="entry name" value="B12-binding_2"/>
    <property type="match status" value="1"/>
</dbReference>
<dbReference type="CDD" id="cd02070">
    <property type="entry name" value="corrinoid_protein_B12-BD"/>
    <property type="match status" value="1"/>
</dbReference>
<dbReference type="Pfam" id="PF02310">
    <property type="entry name" value="B12-binding"/>
    <property type="match status" value="1"/>
</dbReference>
<dbReference type="InterPro" id="IPR003759">
    <property type="entry name" value="Cbl-bd_cap"/>
</dbReference>
<evidence type="ECO:0000256" key="1">
    <source>
        <dbReference type="ARBA" id="ARBA00010854"/>
    </source>
</evidence>
<evidence type="ECO:0000256" key="2">
    <source>
        <dbReference type="ARBA" id="ARBA00022723"/>
    </source>
</evidence>
<dbReference type="OrthoDB" id="9803687at2"/>
<dbReference type="STRING" id="1125712.HMPREF1316_2540"/>
<protein>
    <submittedName>
        <fullName evidence="6">Putative dimethylamine corrinoid protein</fullName>
    </submittedName>
</protein>
<dbReference type="SUPFAM" id="SSF52242">
    <property type="entry name" value="Cobalamin (vitamin B12)-binding domain"/>
    <property type="match status" value="1"/>
</dbReference>
<evidence type="ECO:0000259" key="4">
    <source>
        <dbReference type="PROSITE" id="PS51332"/>
    </source>
</evidence>
<dbReference type="Gene3D" id="1.10.1240.10">
    <property type="entry name" value="Methionine synthase domain"/>
    <property type="match status" value="1"/>
</dbReference>
<dbReference type="PANTHER" id="PTHR45833:SF1">
    <property type="entry name" value="METHIONINE SYNTHASE"/>
    <property type="match status" value="1"/>
</dbReference>
<evidence type="ECO:0000259" key="5">
    <source>
        <dbReference type="PROSITE" id="PS51337"/>
    </source>
</evidence>
<reference evidence="6 7" key="1">
    <citation type="submission" date="2013-08" db="EMBL/GenBank/DDBJ databases">
        <authorList>
            <person name="Durkin A.S."/>
            <person name="Haft D.R."/>
            <person name="McCorrison J."/>
            <person name="Torralba M."/>
            <person name="Gillis M."/>
            <person name="Haft D.H."/>
            <person name="Methe B."/>
            <person name="Sutton G."/>
            <person name="Nelson K.E."/>
        </authorList>
    </citation>
    <scope>NUCLEOTIDE SEQUENCE [LARGE SCALE GENOMIC DNA]</scope>
    <source>
        <strain evidence="6 7">F0195</strain>
    </source>
</reference>
<dbReference type="GO" id="GO:0008705">
    <property type="term" value="F:methionine synthase activity"/>
    <property type="evidence" value="ECO:0007669"/>
    <property type="project" value="TreeGrafter"/>
</dbReference>
<dbReference type="GO" id="GO:0031419">
    <property type="term" value="F:cobalamin binding"/>
    <property type="evidence" value="ECO:0007669"/>
    <property type="project" value="InterPro"/>
</dbReference>
<sequence length="232" mass="25246">MSAKSKEELIQELRDCVVDMEDEKVVDVAQQFVDAGYDVREGIFDGLVAGMNRVADLYEEEEYFIPELLICSDAMYNGLDVMRPMLESSQLNQKGTVVIGVVQGDTHDIGKNLVKIMLESSGYQMVDLGRDIPPEEFVGAVRNNDADAVAMSTLMSTSMANMGNVIEALKEAGLRDKVKVIIGGGPISQGFCDKIGADGYSRTATEAVKLLDRLLGYEDAADAAEPLERVHA</sequence>
<dbReference type="AlphaFoldDB" id="U2VEC3"/>
<accession>U2VEC3</accession>
<evidence type="ECO:0000313" key="6">
    <source>
        <dbReference type="EMBL" id="ERL10926.1"/>
    </source>
</evidence>
<dbReference type="InterPro" id="IPR036594">
    <property type="entry name" value="Meth_synthase_dom"/>
</dbReference>
<evidence type="ECO:0000256" key="3">
    <source>
        <dbReference type="ARBA" id="ARBA00023285"/>
    </source>
</evidence>
<dbReference type="SMART" id="SM01018">
    <property type="entry name" value="B12-binding_2"/>
    <property type="match status" value="1"/>
</dbReference>
<dbReference type="PATRIC" id="fig|1125712.3.peg.26"/>
<dbReference type="GO" id="GO:0046872">
    <property type="term" value="F:metal ion binding"/>
    <property type="evidence" value="ECO:0007669"/>
    <property type="project" value="UniProtKB-KW"/>
</dbReference>
<proteinExistence type="inferred from homology"/>
<dbReference type="RefSeq" id="WP_021724863.1">
    <property type="nucleotide sequence ID" value="NZ_AWEZ01000002.1"/>
</dbReference>
<evidence type="ECO:0000313" key="7">
    <source>
        <dbReference type="Proteomes" id="UP000016638"/>
    </source>
</evidence>
<dbReference type="InterPro" id="IPR036724">
    <property type="entry name" value="Cobalamin-bd_sf"/>
</dbReference>
<dbReference type="InterPro" id="IPR006158">
    <property type="entry name" value="Cobalamin-bd"/>
</dbReference>
<keyword evidence="2" id="KW-0479">Metal-binding</keyword>
<dbReference type="PROSITE" id="PS51337">
    <property type="entry name" value="B12_BINDING_NTER"/>
    <property type="match status" value="1"/>
</dbReference>
<dbReference type="FunFam" id="3.40.50.280:FF:000003">
    <property type="entry name" value="Dimethylamine methyltransferase corrinoid protein"/>
    <property type="match status" value="1"/>
</dbReference>
<dbReference type="eggNOG" id="COG5012">
    <property type="taxonomic scope" value="Bacteria"/>
</dbReference>
<dbReference type="PROSITE" id="PS51332">
    <property type="entry name" value="B12_BINDING"/>
    <property type="match status" value="1"/>
</dbReference>
<dbReference type="EMBL" id="AWEZ01000002">
    <property type="protein sequence ID" value="ERL10926.1"/>
    <property type="molecule type" value="Genomic_DNA"/>
</dbReference>
<keyword evidence="7" id="KW-1185">Reference proteome</keyword>
<gene>
    <name evidence="6" type="ORF">HMPREF1316_2540</name>
</gene>
<dbReference type="GO" id="GO:0005829">
    <property type="term" value="C:cytosol"/>
    <property type="evidence" value="ECO:0007669"/>
    <property type="project" value="TreeGrafter"/>
</dbReference>
<keyword evidence="3" id="KW-0170">Cobalt</keyword>
<dbReference type="GO" id="GO:0046653">
    <property type="term" value="P:tetrahydrofolate metabolic process"/>
    <property type="evidence" value="ECO:0007669"/>
    <property type="project" value="TreeGrafter"/>
</dbReference>
<feature type="domain" description="B12-binding N-terminal" evidence="5">
    <location>
        <begin position="1"/>
        <end position="94"/>
    </location>
</feature>
<feature type="domain" description="B12-binding" evidence="4">
    <location>
        <begin position="94"/>
        <end position="225"/>
    </location>
</feature>
<dbReference type="SUPFAM" id="SSF47644">
    <property type="entry name" value="Methionine synthase domain"/>
    <property type="match status" value="1"/>
</dbReference>
<dbReference type="PANTHER" id="PTHR45833">
    <property type="entry name" value="METHIONINE SYNTHASE"/>
    <property type="match status" value="1"/>
</dbReference>
<dbReference type="Gene3D" id="3.40.50.280">
    <property type="entry name" value="Cobalamin-binding domain"/>
    <property type="match status" value="1"/>
</dbReference>
<name>U2VEC3_9ACTN</name>